<keyword evidence="3" id="KW-1003">Cell membrane</keyword>
<name>A0ABQ2D4F6_9DEIO</name>
<evidence type="ECO:0000256" key="5">
    <source>
        <dbReference type="ARBA" id="ARBA00022989"/>
    </source>
</evidence>
<dbReference type="PROSITE" id="PS50928">
    <property type="entry name" value="ABC_TM1"/>
    <property type="match status" value="1"/>
</dbReference>
<feature type="transmembrane region" description="Helical" evidence="7">
    <location>
        <begin position="75"/>
        <end position="104"/>
    </location>
</feature>
<keyword evidence="5 7" id="KW-1133">Transmembrane helix</keyword>
<sequence length="280" mass="31235">MKIFNPYKALRTLAAVVILLCVLVPLSMMVTLSLNPSEENILINMGTLHAFIPETVSLQNYKEVLNDPYQPFARYLLNTLLVVFCTVGAGIFINSAAAFALAWGRGGYRKIYLMVIIAVFVIPGEALTIPLLLLVSKFGWIDSYQVQIVPFIASTFSIFLFYQFFSKLPQELIEAARIDGARLFQIYFKIGFPLSTPVIATVSILGFLDAWNSYLWPLMVTRGTEFRPLGVAMAAFFGTQQAYWGNIMAFAVLMTLPIIIVFLVFQKYFVTSVVGSSVKG</sequence>
<dbReference type="Pfam" id="PF00528">
    <property type="entry name" value="BPD_transp_1"/>
    <property type="match status" value="1"/>
</dbReference>
<feature type="transmembrane region" description="Helical" evidence="7">
    <location>
        <begin position="12"/>
        <end position="34"/>
    </location>
</feature>
<dbReference type="Gene3D" id="1.10.3720.10">
    <property type="entry name" value="MetI-like"/>
    <property type="match status" value="1"/>
</dbReference>
<feature type="transmembrane region" description="Helical" evidence="7">
    <location>
        <begin position="186"/>
        <end position="208"/>
    </location>
</feature>
<dbReference type="CDD" id="cd06261">
    <property type="entry name" value="TM_PBP2"/>
    <property type="match status" value="1"/>
</dbReference>
<gene>
    <name evidence="9" type="primary">ugpE</name>
    <name evidence="9" type="ORF">GCM10008938_31280</name>
</gene>
<evidence type="ECO:0000256" key="3">
    <source>
        <dbReference type="ARBA" id="ARBA00022475"/>
    </source>
</evidence>
<keyword evidence="4 7" id="KW-0812">Transmembrane</keyword>
<feature type="domain" description="ABC transmembrane type-1" evidence="8">
    <location>
        <begin position="76"/>
        <end position="265"/>
    </location>
</feature>
<dbReference type="SUPFAM" id="SSF161098">
    <property type="entry name" value="MetI-like"/>
    <property type="match status" value="1"/>
</dbReference>
<accession>A0ABQ2D4F6</accession>
<feature type="transmembrane region" description="Helical" evidence="7">
    <location>
        <begin position="111"/>
        <end position="135"/>
    </location>
</feature>
<comment type="subcellular location">
    <subcellularLocation>
        <location evidence="1 7">Cell membrane</location>
        <topology evidence="1 7">Multi-pass membrane protein</topology>
    </subcellularLocation>
</comment>
<proteinExistence type="inferred from homology"/>
<dbReference type="PANTHER" id="PTHR43744">
    <property type="entry name" value="ABC TRANSPORTER PERMEASE PROTEIN MG189-RELATED-RELATED"/>
    <property type="match status" value="1"/>
</dbReference>
<evidence type="ECO:0000256" key="6">
    <source>
        <dbReference type="ARBA" id="ARBA00023136"/>
    </source>
</evidence>
<dbReference type="Proteomes" id="UP000632222">
    <property type="component" value="Unassembled WGS sequence"/>
</dbReference>
<organism evidence="9 10">
    <name type="scientific">Deinococcus roseus</name>
    <dbReference type="NCBI Taxonomy" id="392414"/>
    <lineage>
        <taxon>Bacteria</taxon>
        <taxon>Thermotogati</taxon>
        <taxon>Deinococcota</taxon>
        <taxon>Deinococci</taxon>
        <taxon>Deinococcales</taxon>
        <taxon>Deinococcaceae</taxon>
        <taxon>Deinococcus</taxon>
    </lineage>
</organism>
<evidence type="ECO:0000259" key="8">
    <source>
        <dbReference type="PROSITE" id="PS50928"/>
    </source>
</evidence>
<evidence type="ECO:0000256" key="4">
    <source>
        <dbReference type="ARBA" id="ARBA00022692"/>
    </source>
</evidence>
<keyword evidence="2 7" id="KW-0813">Transport</keyword>
<evidence type="ECO:0000313" key="10">
    <source>
        <dbReference type="Proteomes" id="UP000632222"/>
    </source>
</evidence>
<keyword evidence="10" id="KW-1185">Reference proteome</keyword>
<dbReference type="InterPro" id="IPR035906">
    <property type="entry name" value="MetI-like_sf"/>
</dbReference>
<evidence type="ECO:0000256" key="1">
    <source>
        <dbReference type="ARBA" id="ARBA00004651"/>
    </source>
</evidence>
<dbReference type="PANTHER" id="PTHR43744:SF8">
    <property type="entry name" value="SN-GLYCEROL-3-PHOSPHATE TRANSPORT SYSTEM PERMEASE PROTEIN UGPE"/>
    <property type="match status" value="1"/>
</dbReference>
<comment type="similarity">
    <text evidence="7">Belongs to the binding-protein-dependent transport system permease family.</text>
</comment>
<evidence type="ECO:0000256" key="2">
    <source>
        <dbReference type="ARBA" id="ARBA00022448"/>
    </source>
</evidence>
<dbReference type="EMBL" id="BMOD01000012">
    <property type="protein sequence ID" value="GGJ42823.1"/>
    <property type="molecule type" value="Genomic_DNA"/>
</dbReference>
<reference evidence="10" key="1">
    <citation type="journal article" date="2019" name="Int. J. Syst. Evol. Microbiol.">
        <title>The Global Catalogue of Microorganisms (GCM) 10K type strain sequencing project: providing services to taxonomists for standard genome sequencing and annotation.</title>
        <authorList>
            <consortium name="The Broad Institute Genomics Platform"/>
            <consortium name="The Broad Institute Genome Sequencing Center for Infectious Disease"/>
            <person name="Wu L."/>
            <person name="Ma J."/>
        </authorList>
    </citation>
    <scope>NUCLEOTIDE SEQUENCE [LARGE SCALE GENOMIC DNA]</scope>
    <source>
        <strain evidence="10">JCM 14370</strain>
    </source>
</reference>
<evidence type="ECO:0000313" key="9">
    <source>
        <dbReference type="EMBL" id="GGJ42823.1"/>
    </source>
</evidence>
<evidence type="ECO:0000256" key="7">
    <source>
        <dbReference type="RuleBase" id="RU363032"/>
    </source>
</evidence>
<comment type="caution">
    <text evidence="9">The sequence shown here is derived from an EMBL/GenBank/DDBJ whole genome shotgun (WGS) entry which is preliminary data.</text>
</comment>
<feature type="transmembrane region" description="Helical" evidence="7">
    <location>
        <begin position="147"/>
        <end position="165"/>
    </location>
</feature>
<protein>
    <submittedName>
        <fullName evidence="9">Sn-glycerol-3-phosphate transport system permease protein UgpE</fullName>
    </submittedName>
</protein>
<feature type="transmembrane region" description="Helical" evidence="7">
    <location>
        <begin position="243"/>
        <end position="265"/>
    </location>
</feature>
<dbReference type="InterPro" id="IPR000515">
    <property type="entry name" value="MetI-like"/>
</dbReference>
<keyword evidence="6 7" id="KW-0472">Membrane</keyword>